<keyword evidence="14 17" id="KW-0057">Aromatic amino acid biosynthesis</keyword>
<evidence type="ECO:0000256" key="18">
    <source>
        <dbReference type="SAM" id="MobiDB-lite"/>
    </source>
</evidence>
<comment type="caution">
    <text evidence="21">The sequence shown here is derived from an EMBL/GenBank/DDBJ whole genome shotgun (WGS) entry which is preliminary data.</text>
</comment>
<evidence type="ECO:0000256" key="7">
    <source>
        <dbReference type="ARBA" id="ARBA00017684"/>
    </source>
</evidence>
<dbReference type="Proteomes" id="UP000755585">
    <property type="component" value="Unassembled WGS sequence"/>
</dbReference>
<organism evidence="21 22">
    <name type="scientific">Kribbella aluminosa</name>
    <dbReference type="NCBI Taxonomy" id="416017"/>
    <lineage>
        <taxon>Bacteria</taxon>
        <taxon>Bacillati</taxon>
        <taxon>Actinomycetota</taxon>
        <taxon>Actinomycetes</taxon>
        <taxon>Propionibacteriales</taxon>
        <taxon>Kribbellaceae</taxon>
        <taxon>Kribbella</taxon>
    </lineage>
</organism>
<evidence type="ECO:0000256" key="2">
    <source>
        <dbReference type="ARBA" id="ARBA00001911"/>
    </source>
</evidence>
<dbReference type="HAMAP" id="MF_00110">
    <property type="entry name" value="DHQ_synthase"/>
    <property type="match status" value="1"/>
</dbReference>
<evidence type="ECO:0000256" key="5">
    <source>
        <dbReference type="ARBA" id="ARBA00005412"/>
    </source>
</evidence>
<comment type="pathway">
    <text evidence="4 17">Metabolic intermediate biosynthesis; chorismate biosynthesis; chorismate from D-erythrose 4-phosphate and phosphoenolpyruvate: step 2/7.</text>
</comment>
<evidence type="ECO:0000256" key="16">
    <source>
        <dbReference type="ARBA" id="ARBA00023285"/>
    </source>
</evidence>
<dbReference type="GO" id="GO:0003856">
    <property type="term" value="F:3-dehydroquinate synthase activity"/>
    <property type="evidence" value="ECO:0007669"/>
    <property type="project" value="UniProtKB-EC"/>
</dbReference>
<feature type="binding site" evidence="17">
    <location>
        <position position="165"/>
    </location>
    <ligand>
        <name>NAD(+)</name>
        <dbReference type="ChEBI" id="CHEBI:57540"/>
    </ligand>
</feature>
<dbReference type="InterPro" id="IPR030960">
    <property type="entry name" value="DHQS/DOIS_N"/>
</dbReference>
<feature type="region of interest" description="Disordered" evidence="18">
    <location>
        <begin position="1"/>
        <end position="24"/>
    </location>
</feature>
<proteinExistence type="inferred from homology"/>
<sequence length="388" mass="40672">MTDETASGAQLREQSGAVGVGRPGGASTRIRVAAAAPYDVVIGNNLLGELPSLLGEGVQRVAVVHPRALRETGDAIRDDLTASGFTAHAIEIPDAEEAKTAEVLAYCWSVLGQAGFTRSDAIVSVGGGTTTDLAGFVAATWLRGVKVVHIPTTLLGMVDAAVGGKTGINTAEGKNLVGAFWEPAGVLCDLAALDSLPKNDYVSGLAEVVKCGFIADPMILDLVEKDPAAVTSPSYGATAELIARSIQVKADTVGADLRERTTTAGGRIGREALNYGHTLGHAIERVERYKWRHGAAISIGMVFVAELARAAGRLDDPTADRHRAVLESLGLPVSYRADAWPHLQDAMKLDKKTRADRLRFVILDGLAKPTILEAPDPSLLVAAYGEIG</sequence>
<comment type="function">
    <text evidence="17">Catalyzes the conversion of 3-deoxy-D-arabino-heptulosonate 7-phosphate (DAHP) to dehydroquinate (DHQ).</text>
</comment>
<dbReference type="InterPro" id="IPR050071">
    <property type="entry name" value="Dehydroquinate_synthase"/>
</dbReference>
<evidence type="ECO:0000256" key="4">
    <source>
        <dbReference type="ARBA" id="ARBA00004661"/>
    </source>
</evidence>
<dbReference type="Gene3D" id="3.40.50.1970">
    <property type="match status" value="1"/>
</dbReference>
<comment type="similarity">
    <text evidence="5 17">Belongs to the sugar phosphate cyclases superfamily. Dehydroquinate synthase family.</text>
</comment>
<dbReference type="EMBL" id="JAGINT010000001">
    <property type="protein sequence ID" value="MBP2352230.1"/>
    <property type="molecule type" value="Genomic_DNA"/>
</dbReference>
<feature type="domain" description="3-dehydroquinate synthase N-terminal" evidence="19">
    <location>
        <begin position="90"/>
        <end position="201"/>
    </location>
</feature>
<dbReference type="NCBIfam" id="TIGR01357">
    <property type="entry name" value="aroB"/>
    <property type="match status" value="1"/>
</dbReference>
<evidence type="ECO:0000256" key="3">
    <source>
        <dbReference type="ARBA" id="ARBA00004496"/>
    </source>
</evidence>
<keyword evidence="13 17" id="KW-0520">NAD</keyword>
<comment type="subcellular location">
    <subcellularLocation>
        <location evidence="3 17">Cytoplasm</location>
    </subcellularLocation>
</comment>
<evidence type="ECO:0000256" key="17">
    <source>
        <dbReference type="HAMAP-Rule" id="MF_00110"/>
    </source>
</evidence>
<keyword evidence="9 17" id="KW-0028">Amino-acid biosynthesis</keyword>
<feature type="binding site" evidence="17">
    <location>
        <begin position="152"/>
        <end position="153"/>
    </location>
    <ligand>
        <name>NAD(+)</name>
        <dbReference type="ChEBI" id="CHEBI:57540"/>
    </ligand>
</feature>
<evidence type="ECO:0000256" key="8">
    <source>
        <dbReference type="ARBA" id="ARBA00022490"/>
    </source>
</evidence>
<evidence type="ECO:0000256" key="13">
    <source>
        <dbReference type="ARBA" id="ARBA00023027"/>
    </source>
</evidence>
<dbReference type="InterPro" id="IPR030963">
    <property type="entry name" value="DHQ_synth_fam"/>
</dbReference>
<name>A0ABS4UKS5_9ACTN</name>
<keyword evidence="22" id="KW-1185">Reference proteome</keyword>
<comment type="caution">
    <text evidence="17">Lacks conserved residue(s) required for the propagation of feature annotation.</text>
</comment>
<dbReference type="InterPro" id="IPR016037">
    <property type="entry name" value="DHQ_synth_AroB"/>
</dbReference>
<comment type="cofactor">
    <cofactor evidence="2 17">
        <name>NAD(+)</name>
        <dbReference type="ChEBI" id="CHEBI:57540"/>
    </cofactor>
</comment>
<dbReference type="Pfam" id="PF24621">
    <property type="entry name" value="DHQS_C"/>
    <property type="match status" value="1"/>
</dbReference>
<feature type="domain" description="3-dehydroquinate synthase C-terminal" evidence="20">
    <location>
        <begin position="204"/>
        <end position="353"/>
    </location>
</feature>
<feature type="binding site" evidence="17">
    <location>
        <position position="277"/>
    </location>
    <ligand>
        <name>Zn(2+)</name>
        <dbReference type="ChEBI" id="CHEBI:29105"/>
    </ligand>
</feature>
<evidence type="ECO:0000256" key="6">
    <source>
        <dbReference type="ARBA" id="ARBA00013031"/>
    </source>
</evidence>
<dbReference type="EC" id="4.2.3.4" evidence="6 17"/>
<dbReference type="Pfam" id="PF01761">
    <property type="entry name" value="DHQ_synthase"/>
    <property type="match status" value="1"/>
</dbReference>
<evidence type="ECO:0000259" key="20">
    <source>
        <dbReference type="Pfam" id="PF24621"/>
    </source>
</evidence>
<keyword evidence="16 17" id="KW-0170">Cobalt</keyword>
<dbReference type="InterPro" id="IPR056179">
    <property type="entry name" value="DHQS_C"/>
</dbReference>
<gene>
    <name evidence="17" type="primary">aroB</name>
    <name evidence="21" type="ORF">JOF29_003313</name>
</gene>
<keyword evidence="11 17" id="KW-0547">Nucleotide-binding</keyword>
<dbReference type="PANTHER" id="PTHR43622:SF7">
    <property type="entry name" value="3-DEHYDROQUINATE SYNTHASE, CHLOROPLASTIC"/>
    <property type="match status" value="1"/>
</dbReference>
<dbReference type="Gene3D" id="1.20.1090.10">
    <property type="entry name" value="Dehydroquinate synthase-like - alpha domain"/>
    <property type="match status" value="1"/>
</dbReference>
<accession>A0ABS4UKS5</accession>
<evidence type="ECO:0000256" key="15">
    <source>
        <dbReference type="ARBA" id="ARBA00023239"/>
    </source>
</evidence>
<evidence type="ECO:0000256" key="10">
    <source>
        <dbReference type="ARBA" id="ARBA00022723"/>
    </source>
</evidence>
<evidence type="ECO:0000256" key="11">
    <source>
        <dbReference type="ARBA" id="ARBA00022741"/>
    </source>
</evidence>
<keyword evidence="12 17" id="KW-0862">Zinc</keyword>
<keyword evidence="10 17" id="KW-0479">Metal-binding</keyword>
<evidence type="ECO:0000256" key="14">
    <source>
        <dbReference type="ARBA" id="ARBA00023141"/>
    </source>
</evidence>
<evidence type="ECO:0000259" key="19">
    <source>
        <dbReference type="Pfam" id="PF01761"/>
    </source>
</evidence>
<feature type="binding site" evidence="17">
    <location>
        <position position="293"/>
    </location>
    <ligand>
        <name>Zn(2+)</name>
        <dbReference type="ChEBI" id="CHEBI:29105"/>
    </ligand>
</feature>
<evidence type="ECO:0000256" key="9">
    <source>
        <dbReference type="ARBA" id="ARBA00022605"/>
    </source>
</evidence>
<reference evidence="21 22" key="1">
    <citation type="submission" date="2021-03" db="EMBL/GenBank/DDBJ databases">
        <title>Sequencing the genomes of 1000 actinobacteria strains.</title>
        <authorList>
            <person name="Klenk H.-P."/>
        </authorList>
    </citation>
    <scope>NUCLEOTIDE SEQUENCE [LARGE SCALE GENOMIC DNA]</scope>
    <source>
        <strain evidence="21 22">DSM 18824</strain>
    </source>
</reference>
<dbReference type="PANTHER" id="PTHR43622">
    <property type="entry name" value="3-DEHYDROQUINATE SYNTHASE"/>
    <property type="match status" value="1"/>
</dbReference>
<feature type="binding site" evidence="17">
    <location>
        <position position="207"/>
    </location>
    <ligand>
        <name>Zn(2+)</name>
        <dbReference type="ChEBI" id="CHEBI:29105"/>
    </ligand>
</feature>
<comment type="catalytic activity">
    <reaction evidence="1 17">
        <text>7-phospho-2-dehydro-3-deoxy-D-arabino-heptonate = 3-dehydroquinate + phosphate</text>
        <dbReference type="Rhea" id="RHEA:21968"/>
        <dbReference type="ChEBI" id="CHEBI:32364"/>
        <dbReference type="ChEBI" id="CHEBI:43474"/>
        <dbReference type="ChEBI" id="CHEBI:58394"/>
        <dbReference type="EC" id="4.2.3.4"/>
    </reaction>
</comment>
<feature type="binding site" evidence="17">
    <location>
        <position position="174"/>
    </location>
    <ligand>
        <name>NAD(+)</name>
        <dbReference type="ChEBI" id="CHEBI:57540"/>
    </ligand>
</feature>
<dbReference type="SUPFAM" id="SSF56796">
    <property type="entry name" value="Dehydroquinate synthase-like"/>
    <property type="match status" value="1"/>
</dbReference>
<evidence type="ECO:0000256" key="12">
    <source>
        <dbReference type="ARBA" id="ARBA00022833"/>
    </source>
</evidence>
<evidence type="ECO:0000256" key="1">
    <source>
        <dbReference type="ARBA" id="ARBA00001393"/>
    </source>
</evidence>
<evidence type="ECO:0000313" key="21">
    <source>
        <dbReference type="EMBL" id="MBP2352230.1"/>
    </source>
</evidence>
<evidence type="ECO:0000313" key="22">
    <source>
        <dbReference type="Proteomes" id="UP000755585"/>
    </source>
</evidence>
<comment type="cofactor">
    <cofactor evidence="17">
        <name>Co(2+)</name>
        <dbReference type="ChEBI" id="CHEBI:48828"/>
    </cofactor>
    <cofactor evidence="17">
        <name>Zn(2+)</name>
        <dbReference type="ChEBI" id="CHEBI:29105"/>
    </cofactor>
    <text evidence="17">Binds 1 divalent metal cation per subunit. Can use either Co(2+) or Zn(2+).</text>
</comment>
<keyword evidence="15 17" id="KW-0456">Lyase</keyword>
<dbReference type="RefSeq" id="WP_245357615.1">
    <property type="nucleotide sequence ID" value="NZ_BAAAVU010000009.1"/>
</dbReference>
<keyword evidence="8 17" id="KW-0963">Cytoplasm</keyword>
<protein>
    <recommendedName>
        <fullName evidence="7 17">3-dehydroquinate synthase</fullName>
        <shortName evidence="17">DHQS</shortName>
        <ecNumber evidence="6 17">4.2.3.4</ecNumber>
    </recommendedName>
</protein>
<dbReference type="PIRSF" id="PIRSF001455">
    <property type="entry name" value="DHQ_synth"/>
    <property type="match status" value="1"/>
</dbReference>
<dbReference type="CDD" id="cd08195">
    <property type="entry name" value="DHQS"/>
    <property type="match status" value="1"/>
</dbReference>
<feature type="binding site" evidence="17">
    <location>
        <begin position="94"/>
        <end position="99"/>
    </location>
    <ligand>
        <name>NAD(+)</name>
        <dbReference type="ChEBI" id="CHEBI:57540"/>
    </ligand>
</feature>